<dbReference type="Proteomes" id="UP000241167">
    <property type="component" value="Unassembled WGS sequence"/>
</dbReference>
<name>A0A2P7QN38_9SPHN</name>
<keyword evidence="2" id="KW-1185">Reference proteome</keyword>
<gene>
    <name evidence="1" type="ORF">C7I55_12125</name>
</gene>
<organism evidence="1 2">
    <name type="scientific">Allosphingosinicella deserti</name>
    <dbReference type="NCBI Taxonomy" id="2116704"/>
    <lineage>
        <taxon>Bacteria</taxon>
        <taxon>Pseudomonadati</taxon>
        <taxon>Pseudomonadota</taxon>
        <taxon>Alphaproteobacteria</taxon>
        <taxon>Sphingomonadales</taxon>
        <taxon>Sphingomonadaceae</taxon>
        <taxon>Allosphingosinicella</taxon>
    </lineage>
</organism>
<reference evidence="1 2" key="1">
    <citation type="submission" date="2018-03" db="EMBL/GenBank/DDBJ databases">
        <title>The draft genome of Sphingosinicella sp. GL-C-18.</title>
        <authorList>
            <person name="Liu L."/>
            <person name="Li L."/>
            <person name="Liang L."/>
            <person name="Zhang X."/>
            <person name="Wang T."/>
        </authorList>
    </citation>
    <scope>NUCLEOTIDE SEQUENCE [LARGE SCALE GENOMIC DNA]</scope>
    <source>
        <strain evidence="1 2">GL-C-18</strain>
    </source>
</reference>
<dbReference type="AlphaFoldDB" id="A0A2P7QN38"/>
<accession>A0A2P7QN38</accession>
<proteinExistence type="predicted"/>
<evidence type="ECO:0000313" key="2">
    <source>
        <dbReference type="Proteomes" id="UP000241167"/>
    </source>
</evidence>
<evidence type="ECO:0000313" key="1">
    <source>
        <dbReference type="EMBL" id="PSJ39366.1"/>
    </source>
</evidence>
<sequence>MLTSEDKDFHVARARAELDAAYRAERSEVATAHLKLSALHMRRAQQLAETGREMEIAWIERCAPLHRARAAVLQDA</sequence>
<protein>
    <submittedName>
        <fullName evidence="1">Uncharacterized protein</fullName>
    </submittedName>
</protein>
<dbReference type="EMBL" id="PXYI01000004">
    <property type="protein sequence ID" value="PSJ39366.1"/>
    <property type="molecule type" value="Genomic_DNA"/>
</dbReference>
<dbReference type="RefSeq" id="WP_106513266.1">
    <property type="nucleotide sequence ID" value="NZ_PXYI01000004.1"/>
</dbReference>
<dbReference type="OrthoDB" id="7597108at2"/>
<comment type="caution">
    <text evidence="1">The sequence shown here is derived from an EMBL/GenBank/DDBJ whole genome shotgun (WGS) entry which is preliminary data.</text>
</comment>